<feature type="compositionally biased region" description="Polar residues" evidence="1">
    <location>
        <begin position="13"/>
        <end position="34"/>
    </location>
</feature>
<keyword evidence="3" id="KW-1185">Reference proteome</keyword>
<gene>
    <name evidence="2" type="ORF">DASB73_029270</name>
</gene>
<dbReference type="EMBL" id="BTGC01000008">
    <property type="protein sequence ID" value="GMM51964.1"/>
    <property type="molecule type" value="Genomic_DNA"/>
</dbReference>
<dbReference type="AlphaFoldDB" id="A0AAV5RN80"/>
<evidence type="ECO:0000256" key="1">
    <source>
        <dbReference type="SAM" id="MobiDB-lite"/>
    </source>
</evidence>
<sequence>MDLYDHSGREYLTPNSPSTPNTLQSLTYSGPSLLSTPGATPPVYSSGSKMKRFGQRLTFWKRRKITAADVQVELEKLAKAHEKYQVRFRLTIECLHYWTEYLNPPGHVEKDALQGQLNDEWLSKWFSSMIDIIKPVLELQSQEGLLISSFAHSFQALKDEESSCRDTIHKLSNADKRYYKSMASNRTPLETNEHDRERQLLFNQLSDAIMRFRLVARRELPVRFQQLVNHMQNICSTLRPAETAVSSLLPREDDIDLGRPPERFASFYERNSPDSACSNEEIKPLHIGSYQSGYQFEKLGRDNYEDNNHNDTNIHISAGKNDNKNKDQTITDAVNYESKRGNGDDANPNSEELYLAGGESEDFAWR</sequence>
<evidence type="ECO:0000313" key="2">
    <source>
        <dbReference type="EMBL" id="GMM51964.1"/>
    </source>
</evidence>
<accession>A0AAV5RN80</accession>
<organism evidence="2 3">
    <name type="scientific">Starmerella bacillaris</name>
    <name type="common">Yeast</name>
    <name type="synonym">Candida zemplinina</name>
    <dbReference type="NCBI Taxonomy" id="1247836"/>
    <lineage>
        <taxon>Eukaryota</taxon>
        <taxon>Fungi</taxon>
        <taxon>Dikarya</taxon>
        <taxon>Ascomycota</taxon>
        <taxon>Saccharomycotina</taxon>
        <taxon>Dipodascomycetes</taxon>
        <taxon>Dipodascales</taxon>
        <taxon>Trichomonascaceae</taxon>
        <taxon>Starmerella</taxon>
    </lineage>
</organism>
<reference evidence="2 3" key="1">
    <citation type="journal article" date="2023" name="Elife">
        <title>Identification of key yeast species and microbe-microbe interactions impacting larval growth of Drosophila in the wild.</title>
        <authorList>
            <person name="Mure A."/>
            <person name="Sugiura Y."/>
            <person name="Maeda R."/>
            <person name="Honda K."/>
            <person name="Sakurai N."/>
            <person name="Takahashi Y."/>
            <person name="Watada M."/>
            <person name="Katoh T."/>
            <person name="Gotoh A."/>
            <person name="Gotoh Y."/>
            <person name="Taniguchi I."/>
            <person name="Nakamura K."/>
            <person name="Hayashi T."/>
            <person name="Katayama T."/>
            <person name="Uemura T."/>
            <person name="Hattori Y."/>
        </authorList>
    </citation>
    <scope>NUCLEOTIDE SEQUENCE [LARGE SCALE GENOMIC DNA]</scope>
    <source>
        <strain evidence="2 3">SB-73</strain>
    </source>
</reference>
<name>A0AAV5RN80_STABA</name>
<proteinExistence type="predicted"/>
<evidence type="ECO:0000313" key="3">
    <source>
        <dbReference type="Proteomes" id="UP001362899"/>
    </source>
</evidence>
<feature type="region of interest" description="Disordered" evidence="1">
    <location>
        <begin position="1"/>
        <end position="34"/>
    </location>
</feature>
<dbReference type="Proteomes" id="UP001362899">
    <property type="component" value="Unassembled WGS sequence"/>
</dbReference>
<feature type="region of interest" description="Disordered" evidence="1">
    <location>
        <begin position="308"/>
        <end position="366"/>
    </location>
</feature>
<protein>
    <submittedName>
        <fullName evidence="2">Uncharacterized protein</fullName>
    </submittedName>
</protein>
<comment type="caution">
    <text evidence="2">The sequence shown here is derived from an EMBL/GenBank/DDBJ whole genome shotgun (WGS) entry which is preliminary data.</text>
</comment>